<dbReference type="Gene3D" id="3.40.50.300">
    <property type="entry name" value="P-loop containing nucleotide triphosphate hydrolases"/>
    <property type="match status" value="1"/>
</dbReference>
<dbReference type="SMART" id="SM00174">
    <property type="entry name" value="RHO"/>
    <property type="match status" value="1"/>
</dbReference>
<evidence type="ECO:0000256" key="1">
    <source>
        <dbReference type="ARBA" id="ARBA00006270"/>
    </source>
</evidence>
<dbReference type="GO" id="GO:0005525">
    <property type="term" value="F:GTP binding"/>
    <property type="evidence" value="ECO:0007669"/>
    <property type="project" value="UniProtKB-KW"/>
</dbReference>
<protein>
    <submittedName>
        <fullName evidence="4">Ras-related protein Rab</fullName>
    </submittedName>
</protein>
<dbReference type="Proteomes" id="UP001431209">
    <property type="component" value="Unassembled WGS sequence"/>
</dbReference>
<dbReference type="SUPFAM" id="SSF52540">
    <property type="entry name" value="P-loop containing nucleoside triphosphate hydrolases"/>
    <property type="match status" value="1"/>
</dbReference>
<comment type="caution">
    <text evidence="4">The sequence shown here is derived from an EMBL/GenBank/DDBJ whole genome shotgun (WGS) entry which is preliminary data.</text>
</comment>
<keyword evidence="2" id="KW-0547">Nucleotide-binding</keyword>
<dbReference type="PROSITE" id="PS51419">
    <property type="entry name" value="RAB"/>
    <property type="match status" value="1"/>
</dbReference>
<dbReference type="NCBIfam" id="TIGR00231">
    <property type="entry name" value="small_GTP"/>
    <property type="match status" value="1"/>
</dbReference>
<dbReference type="GO" id="GO:0005764">
    <property type="term" value="C:lysosome"/>
    <property type="evidence" value="ECO:0007669"/>
    <property type="project" value="TreeGrafter"/>
</dbReference>
<dbReference type="FunFam" id="3.40.50.300:FF:001447">
    <property type="entry name" value="Ras-related protein Rab-1B"/>
    <property type="match status" value="1"/>
</dbReference>
<gene>
    <name evidence="4" type="ORF">AKO1_013179</name>
</gene>
<dbReference type="PANTHER" id="PTHR47981">
    <property type="entry name" value="RAB FAMILY"/>
    <property type="match status" value="1"/>
</dbReference>
<dbReference type="GO" id="GO:0005770">
    <property type="term" value="C:late endosome"/>
    <property type="evidence" value="ECO:0007669"/>
    <property type="project" value="TreeGrafter"/>
</dbReference>
<evidence type="ECO:0000256" key="3">
    <source>
        <dbReference type="ARBA" id="ARBA00023134"/>
    </source>
</evidence>
<dbReference type="GO" id="GO:0008333">
    <property type="term" value="P:endosome to lysosome transport"/>
    <property type="evidence" value="ECO:0007669"/>
    <property type="project" value="TreeGrafter"/>
</dbReference>
<dbReference type="GO" id="GO:0090385">
    <property type="term" value="P:phagosome-lysosome fusion"/>
    <property type="evidence" value="ECO:0007669"/>
    <property type="project" value="TreeGrafter"/>
</dbReference>
<dbReference type="InterPro" id="IPR005225">
    <property type="entry name" value="Small_GTP-bd"/>
</dbReference>
<accession>A0AAW2YZ07</accession>
<dbReference type="EMBL" id="JAOPGA020000802">
    <property type="protein sequence ID" value="KAL0481980.1"/>
    <property type="molecule type" value="Genomic_DNA"/>
</dbReference>
<name>A0AAW2YZ07_9EUKA</name>
<sequence>MTNTEEAERSDITFKIIVVGEVGVGKTSLVRRITRDVFNSVYKPTIGVDFCITDVLYQGKVLLELQLWDIGGQERFGNMTKLFYRDAAAAFVVCDSTRPQTLSAAIKWKNDIDDKAELSPGRLLPCFLLYNKCDSDELIHSDEELAMFCSENGFIGCYKTSAVTRMGVEDLELGIVTYLMNMPQPEPEVLEPEVDLISLSTTQCYKRKSSSCCGSACEQPRRLKTYGQEL</sequence>
<organism evidence="4 5">
    <name type="scientific">Acrasis kona</name>
    <dbReference type="NCBI Taxonomy" id="1008807"/>
    <lineage>
        <taxon>Eukaryota</taxon>
        <taxon>Discoba</taxon>
        <taxon>Heterolobosea</taxon>
        <taxon>Tetramitia</taxon>
        <taxon>Eutetramitia</taxon>
        <taxon>Acrasidae</taxon>
        <taxon>Acrasis</taxon>
    </lineage>
</organism>
<dbReference type="GO" id="GO:0003924">
    <property type="term" value="F:GTPase activity"/>
    <property type="evidence" value="ECO:0007669"/>
    <property type="project" value="InterPro"/>
</dbReference>
<dbReference type="PRINTS" id="PR00449">
    <property type="entry name" value="RASTRNSFRMNG"/>
</dbReference>
<proteinExistence type="inferred from homology"/>
<dbReference type="GO" id="GO:0045335">
    <property type="term" value="C:phagocytic vesicle"/>
    <property type="evidence" value="ECO:0007669"/>
    <property type="project" value="TreeGrafter"/>
</dbReference>
<evidence type="ECO:0000256" key="2">
    <source>
        <dbReference type="ARBA" id="ARBA00022741"/>
    </source>
</evidence>
<dbReference type="PANTHER" id="PTHR47981:SF39">
    <property type="entry name" value="RAS-RELATED PROTEIN RAB"/>
    <property type="match status" value="1"/>
</dbReference>
<comment type="similarity">
    <text evidence="1">Belongs to the small GTPase superfamily. Rab family.</text>
</comment>
<dbReference type="Pfam" id="PF00071">
    <property type="entry name" value="Ras"/>
    <property type="match status" value="1"/>
</dbReference>
<dbReference type="InterPro" id="IPR001806">
    <property type="entry name" value="Small_GTPase"/>
</dbReference>
<dbReference type="InterPro" id="IPR027417">
    <property type="entry name" value="P-loop_NTPase"/>
</dbReference>
<dbReference type="SMART" id="SM00173">
    <property type="entry name" value="RAS"/>
    <property type="match status" value="1"/>
</dbReference>
<evidence type="ECO:0000313" key="4">
    <source>
        <dbReference type="EMBL" id="KAL0481980.1"/>
    </source>
</evidence>
<dbReference type="SMART" id="SM00175">
    <property type="entry name" value="RAB"/>
    <property type="match status" value="1"/>
</dbReference>
<keyword evidence="3" id="KW-0342">GTP-binding</keyword>
<evidence type="ECO:0000313" key="5">
    <source>
        <dbReference type="Proteomes" id="UP001431209"/>
    </source>
</evidence>
<reference evidence="4 5" key="1">
    <citation type="submission" date="2024-03" db="EMBL/GenBank/DDBJ databases">
        <title>The Acrasis kona genome and developmental transcriptomes reveal deep origins of eukaryotic multicellular pathways.</title>
        <authorList>
            <person name="Sheikh S."/>
            <person name="Fu C.-J."/>
            <person name="Brown M.W."/>
            <person name="Baldauf S.L."/>
        </authorList>
    </citation>
    <scope>NUCLEOTIDE SEQUENCE [LARGE SCALE GENOMIC DNA]</scope>
    <source>
        <strain evidence="4 5">ATCC MYA-3509</strain>
    </source>
</reference>
<dbReference type="AlphaFoldDB" id="A0AAW2YZ07"/>
<keyword evidence="5" id="KW-1185">Reference proteome</keyword>